<accession>A0A7I4Y9L4</accession>
<dbReference type="OrthoDB" id="5820972at2759"/>
<dbReference type="OMA" id="DFERTHF"/>
<dbReference type="PANTHER" id="PTHR46068:SF1">
    <property type="entry name" value="TRANSPOSASE IS30-LIKE HTH DOMAIN-CONTAINING PROTEIN"/>
    <property type="match status" value="1"/>
</dbReference>
<evidence type="ECO:0000313" key="1">
    <source>
        <dbReference type="Proteomes" id="UP000025227"/>
    </source>
</evidence>
<protein>
    <submittedName>
        <fullName evidence="2">Type I restriction enzyme, S subunit</fullName>
    </submittedName>
</protein>
<proteinExistence type="predicted"/>
<keyword evidence="1" id="KW-1185">Reference proteome</keyword>
<dbReference type="AlphaFoldDB" id="A0A7I4Y9L4"/>
<evidence type="ECO:0000313" key="2">
    <source>
        <dbReference type="WBParaSite" id="HCON_00069570-00001"/>
    </source>
</evidence>
<organism evidence="1 2">
    <name type="scientific">Haemonchus contortus</name>
    <name type="common">Barber pole worm</name>
    <dbReference type="NCBI Taxonomy" id="6289"/>
    <lineage>
        <taxon>Eukaryota</taxon>
        <taxon>Metazoa</taxon>
        <taxon>Ecdysozoa</taxon>
        <taxon>Nematoda</taxon>
        <taxon>Chromadorea</taxon>
        <taxon>Rhabditida</taxon>
        <taxon>Rhabditina</taxon>
        <taxon>Rhabditomorpha</taxon>
        <taxon>Strongyloidea</taxon>
        <taxon>Trichostrongylidae</taxon>
        <taxon>Haemonchus</taxon>
    </lineage>
</organism>
<dbReference type="Proteomes" id="UP000025227">
    <property type="component" value="Unplaced"/>
</dbReference>
<dbReference type="InterPro" id="IPR036397">
    <property type="entry name" value="RNaseH_sf"/>
</dbReference>
<reference evidence="2" key="1">
    <citation type="submission" date="2020-12" db="UniProtKB">
        <authorList>
            <consortium name="WormBaseParasite"/>
        </authorList>
    </citation>
    <scope>IDENTIFICATION</scope>
    <source>
        <strain evidence="2">MHco3</strain>
    </source>
</reference>
<dbReference type="WBParaSite" id="HCON_00069570-00001">
    <property type="protein sequence ID" value="HCON_00069570-00001"/>
    <property type="gene ID" value="HCON_00069570"/>
</dbReference>
<dbReference type="PANTHER" id="PTHR46068">
    <property type="entry name" value="PROTEIN CBG27172"/>
    <property type="match status" value="1"/>
</dbReference>
<dbReference type="Gene3D" id="3.30.420.10">
    <property type="entry name" value="Ribonuclease H-like superfamily/Ribonuclease H"/>
    <property type="match status" value="1"/>
</dbReference>
<dbReference type="GO" id="GO:0003676">
    <property type="term" value="F:nucleic acid binding"/>
    <property type="evidence" value="ECO:0007669"/>
    <property type="project" value="InterPro"/>
</dbReference>
<name>A0A7I4Y9L4_HAECO</name>
<sequence length="111" mass="12953">MQRLIKEDIGLYPYKIAKGQRLTEEMKVQDWQKCKKMKTLARGENLGRILFTDEKIFTVEPFRNSQNQRILLPKGSPREVMVERSHFPQSVMVWAGISGLGKTKLVFVEKE</sequence>